<evidence type="ECO:0000313" key="3">
    <source>
        <dbReference type="Proteomes" id="UP000004810"/>
    </source>
</evidence>
<proteinExistence type="predicted"/>
<comment type="caution">
    <text evidence="2">The sequence shown here is derived from an EMBL/GenBank/DDBJ whole genome shotgun (WGS) entry which is preliminary data.</text>
</comment>
<gene>
    <name evidence="2" type="ORF">WUBG_16643</name>
</gene>
<feature type="non-terminal residue" evidence="2">
    <location>
        <position position="70"/>
    </location>
</feature>
<evidence type="ECO:0000256" key="1">
    <source>
        <dbReference type="ARBA" id="ARBA00022705"/>
    </source>
</evidence>
<dbReference type="PANTHER" id="PTHR23389:SF6">
    <property type="entry name" value="REPLICATION FACTOR C SUBUNIT 1"/>
    <property type="match status" value="1"/>
</dbReference>
<organism evidence="2 3">
    <name type="scientific">Wuchereria bancrofti</name>
    <dbReference type="NCBI Taxonomy" id="6293"/>
    <lineage>
        <taxon>Eukaryota</taxon>
        <taxon>Metazoa</taxon>
        <taxon>Ecdysozoa</taxon>
        <taxon>Nematoda</taxon>
        <taxon>Chromadorea</taxon>
        <taxon>Rhabditida</taxon>
        <taxon>Spirurina</taxon>
        <taxon>Spiruromorpha</taxon>
        <taxon>Filarioidea</taxon>
        <taxon>Onchocercidae</taxon>
        <taxon>Wuchereria</taxon>
    </lineage>
</organism>
<dbReference type="GO" id="GO:0003677">
    <property type="term" value="F:DNA binding"/>
    <property type="evidence" value="ECO:0007669"/>
    <property type="project" value="TreeGrafter"/>
</dbReference>
<evidence type="ECO:0000313" key="2">
    <source>
        <dbReference type="EMBL" id="EJW72450.1"/>
    </source>
</evidence>
<dbReference type="GO" id="GO:0006260">
    <property type="term" value="P:DNA replication"/>
    <property type="evidence" value="ECO:0007669"/>
    <property type="project" value="UniProtKB-KW"/>
</dbReference>
<keyword evidence="1" id="KW-0235">DNA replication</keyword>
<sequence>MNKLLGWLRNWAKNHLGAGARPPPWLAQSDGTAFKAVMLSGPPGNTSSEITHVLIMDEVDGMSGNDDRAG</sequence>
<dbReference type="EMBL" id="ADBV01016156">
    <property type="protein sequence ID" value="EJW72450.1"/>
    <property type="molecule type" value="Genomic_DNA"/>
</dbReference>
<dbReference type="Proteomes" id="UP000004810">
    <property type="component" value="Unassembled WGS sequence"/>
</dbReference>
<dbReference type="GO" id="GO:0005634">
    <property type="term" value="C:nucleus"/>
    <property type="evidence" value="ECO:0007669"/>
    <property type="project" value="TreeGrafter"/>
</dbReference>
<name>J9AEJ1_WUCBA</name>
<dbReference type="PANTHER" id="PTHR23389">
    <property type="entry name" value="CHROMOSOME TRANSMISSION FIDELITY FACTOR 18"/>
    <property type="match status" value="1"/>
</dbReference>
<accession>J9AEJ1</accession>
<dbReference type="AlphaFoldDB" id="J9AEJ1"/>
<reference evidence="3" key="1">
    <citation type="submission" date="2012-08" db="EMBL/GenBank/DDBJ databases">
        <title>The Genome Sequence of Wuchereria bancrofti.</title>
        <authorList>
            <person name="Nutman T.B."/>
            <person name="Fink D.L."/>
            <person name="Russ C."/>
            <person name="Young S."/>
            <person name="Zeng Q."/>
            <person name="Koehrsen M."/>
            <person name="Alvarado L."/>
            <person name="Berlin A."/>
            <person name="Chapman S.B."/>
            <person name="Chen Z."/>
            <person name="Freedman E."/>
            <person name="Gellesch M."/>
            <person name="Goldberg J."/>
            <person name="Griggs A."/>
            <person name="Gujja S."/>
            <person name="Heilman E.R."/>
            <person name="Heiman D."/>
            <person name="Hepburn T."/>
            <person name="Howarth C."/>
            <person name="Jen D."/>
            <person name="Larson L."/>
            <person name="Lewis B."/>
            <person name="Mehta T."/>
            <person name="Park D."/>
            <person name="Pearson M."/>
            <person name="Roberts A."/>
            <person name="Saif S."/>
            <person name="Shea T."/>
            <person name="Shenoy N."/>
            <person name="Sisk P."/>
            <person name="Stolte C."/>
            <person name="Sykes S."/>
            <person name="Walk T."/>
            <person name="White J."/>
            <person name="Yandava C."/>
            <person name="Haas B."/>
            <person name="Henn M.R."/>
            <person name="Nusbaum C."/>
            <person name="Birren B."/>
        </authorList>
    </citation>
    <scope>NUCLEOTIDE SEQUENCE [LARGE SCALE GENOMIC DNA]</scope>
    <source>
        <strain evidence="3">NA</strain>
    </source>
</reference>
<protein>
    <submittedName>
        <fullName evidence="2">Uncharacterized protein</fullName>
    </submittedName>
</protein>